<dbReference type="SUPFAM" id="SSF56796">
    <property type="entry name" value="Dehydroquinate synthase-like"/>
    <property type="match status" value="1"/>
</dbReference>
<keyword evidence="1" id="KW-0963">Cytoplasm</keyword>
<evidence type="ECO:0000256" key="9">
    <source>
        <dbReference type="ARBA" id="ARBA00023264"/>
    </source>
</evidence>
<keyword evidence="6" id="KW-0520">NAD</keyword>
<proteinExistence type="predicted"/>
<keyword evidence="4" id="KW-0521">NADP</keyword>
<evidence type="ECO:0000256" key="7">
    <source>
        <dbReference type="ARBA" id="ARBA00023098"/>
    </source>
</evidence>
<dbReference type="KEGG" id="psua:FLK61_40170"/>
<evidence type="ECO:0000313" key="11">
    <source>
        <dbReference type="Proteomes" id="UP000318138"/>
    </source>
</evidence>
<evidence type="ECO:0000256" key="8">
    <source>
        <dbReference type="ARBA" id="ARBA00023209"/>
    </source>
</evidence>
<keyword evidence="8" id="KW-0594">Phospholipid biosynthesis</keyword>
<reference evidence="11" key="1">
    <citation type="submission" date="2019-07" db="EMBL/GenBank/DDBJ databases">
        <title>Bacillus alkalisoli sp. nov. isolated from saline soil.</title>
        <authorList>
            <person name="Sun J.-Q."/>
            <person name="Xu L."/>
        </authorList>
    </citation>
    <scope>NUCLEOTIDE SEQUENCE [LARGE SCALE GENOMIC DNA]</scope>
    <source>
        <strain evidence="11">M4U3P1</strain>
    </source>
</reference>
<dbReference type="GO" id="GO:0008654">
    <property type="term" value="P:phospholipid biosynthetic process"/>
    <property type="evidence" value="ECO:0007669"/>
    <property type="project" value="UniProtKB-KW"/>
</dbReference>
<organism evidence="10 11">
    <name type="scientific">Paenalkalicoccus suaedae</name>
    <dbReference type="NCBI Taxonomy" id="2592382"/>
    <lineage>
        <taxon>Bacteria</taxon>
        <taxon>Bacillati</taxon>
        <taxon>Bacillota</taxon>
        <taxon>Bacilli</taxon>
        <taxon>Bacillales</taxon>
        <taxon>Bacillaceae</taxon>
        <taxon>Paenalkalicoccus</taxon>
    </lineage>
</organism>
<dbReference type="AlphaFoldDB" id="A0A859FIT5"/>
<dbReference type="Gene3D" id="3.40.50.1970">
    <property type="match status" value="1"/>
</dbReference>
<dbReference type="RefSeq" id="WP_176010795.1">
    <property type="nucleotide sequence ID" value="NZ_CP041372.2"/>
</dbReference>
<dbReference type="Proteomes" id="UP000318138">
    <property type="component" value="Chromosome"/>
</dbReference>
<dbReference type="GO" id="GO:0046872">
    <property type="term" value="F:metal ion binding"/>
    <property type="evidence" value="ECO:0007669"/>
    <property type="project" value="UniProtKB-KW"/>
</dbReference>
<evidence type="ECO:0000313" key="10">
    <source>
        <dbReference type="EMBL" id="QKS72828.1"/>
    </source>
</evidence>
<evidence type="ECO:0000256" key="5">
    <source>
        <dbReference type="ARBA" id="ARBA00023002"/>
    </source>
</evidence>
<dbReference type="InterPro" id="IPR016205">
    <property type="entry name" value="Glycerol_DH"/>
</dbReference>
<dbReference type="PANTHER" id="PTHR43616">
    <property type="entry name" value="GLYCEROL DEHYDROGENASE"/>
    <property type="match status" value="1"/>
</dbReference>
<evidence type="ECO:0000256" key="1">
    <source>
        <dbReference type="ARBA" id="ARBA00022490"/>
    </source>
</evidence>
<keyword evidence="7" id="KW-0443">Lipid metabolism</keyword>
<sequence length="390" mass="42940">MNNSLLDWYQLHMEKLEDSQLAAPLQTEQMEVGKNAYAKLESFLSSHDFTHIHLVYDKHTFQAAGESLVKRLPSHNQITISKTELSPDANGDVIANETSIAYLLTEVQRPDVLIAIGAGTIHDITRFVSYKMGLPFISIPTAPSVDGFNSKGAPIVLKKRKITFQTQAPIALFADTSVLAEAPRPLIAAGVGDMIGKWTSLADWQFGTMMAQEPYSETAVAMTKEALKLVTSSLDDIKNQTDIGMKALIEALLKSGMAMSLFGLSHPASGGEHHLSHYWEMHYLEKNKKQLLHGAKVGVACGLLADHYHKQANKLLLTDSRLTINQQEKAQAILASIPSGDEIRRTLSSVGGSTTPHELGVPSELVENSIKHAHTVRDRHTFLRYINESR</sequence>
<protein>
    <submittedName>
        <fullName evidence="10">sn-glycerol-1-phosphate dehydrogenase</fullName>
    </submittedName>
</protein>
<keyword evidence="5" id="KW-0560">Oxidoreductase</keyword>
<dbReference type="GO" id="GO:0016614">
    <property type="term" value="F:oxidoreductase activity, acting on CH-OH group of donors"/>
    <property type="evidence" value="ECO:0007669"/>
    <property type="project" value="InterPro"/>
</dbReference>
<gene>
    <name evidence="10" type="ORF">FLK61_40170</name>
</gene>
<evidence type="ECO:0000256" key="2">
    <source>
        <dbReference type="ARBA" id="ARBA00022516"/>
    </source>
</evidence>
<evidence type="ECO:0000256" key="3">
    <source>
        <dbReference type="ARBA" id="ARBA00022723"/>
    </source>
</evidence>
<dbReference type="Gene3D" id="1.20.1090.10">
    <property type="entry name" value="Dehydroquinate synthase-like - alpha domain"/>
    <property type="match status" value="1"/>
</dbReference>
<evidence type="ECO:0000256" key="6">
    <source>
        <dbReference type="ARBA" id="ARBA00023027"/>
    </source>
</evidence>
<keyword evidence="2" id="KW-0444">Lipid biosynthesis</keyword>
<dbReference type="Pfam" id="PF13685">
    <property type="entry name" value="Fe-ADH_2"/>
    <property type="match status" value="1"/>
</dbReference>
<dbReference type="EMBL" id="CP041372">
    <property type="protein sequence ID" value="QKS72828.1"/>
    <property type="molecule type" value="Genomic_DNA"/>
</dbReference>
<dbReference type="CDD" id="cd08175">
    <property type="entry name" value="G1PDH"/>
    <property type="match status" value="1"/>
</dbReference>
<dbReference type="InterPro" id="IPR032837">
    <property type="entry name" value="G1PDH"/>
</dbReference>
<keyword evidence="3" id="KW-0479">Metal-binding</keyword>
<keyword evidence="9" id="KW-1208">Phospholipid metabolism</keyword>
<evidence type="ECO:0000256" key="4">
    <source>
        <dbReference type="ARBA" id="ARBA00022857"/>
    </source>
</evidence>
<accession>A0A859FIT5</accession>
<dbReference type="PANTHER" id="PTHR43616:SF5">
    <property type="entry name" value="GLYCEROL DEHYDROGENASE 1"/>
    <property type="match status" value="1"/>
</dbReference>
<keyword evidence="11" id="KW-1185">Reference proteome</keyword>
<name>A0A859FIT5_9BACI</name>